<reference evidence="1 2" key="1">
    <citation type="submission" date="2018-10" db="EMBL/GenBank/DDBJ databases">
        <title>Genomic Encyclopedia of Archaeal and Bacterial Type Strains, Phase II (KMG-II): from individual species to whole genera.</title>
        <authorList>
            <person name="Goeker M."/>
        </authorList>
    </citation>
    <scope>NUCLEOTIDE SEQUENCE [LARGE SCALE GENOMIC DNA]</scope>
    <source>
        <strain evidence="1 2">DSM 18602</strain>
    </source>
</reference>
<dbReference type="EMBL" id="RBKU01000001">
    <property type="protein sequence ID" value="RKR84274.1"/>
    <property type="molecule type" value="Genomic_DNA"/>
</dbReference>
<organism evidence="1 2">
    <name type="scientific">Mucilaginibacter gracilis</name>
    <dbReference type="NCBI Taxonomy" id="423350"/>
    <lineage>
        <taxon>Bacteria</taxon>
        <taxon>Pseudomonadati</taxon>
        <taxon>Bacteroidota</taxon>
        <taxon>Sphingobacteriia</taxon>
        <taxon>Sphingobacteriales</taxon>
        <taxon>Sphingobacteriaceae</taxon>
        <taxon>Mucilaginibacter</taxon>
    </lineage>
</organism>
<keyword evidence="2" id="KW-1185">Reference proteome</keyword>
<evidence type="ECO:0000313" key="1">
    <source>
        <dbReference type="EMBL" id="RKR84274.1"/>
    </source>
</evidence>
<comment type="caution">
    <text evidence="1">The sequence shown here is derived from an EMBL/GenBank/DDBJ whole genome shotgun (WGS) entry which is preliminary data.</text>
</comment>
<dbReference type="RefSeq" id="WP_121199793.1">
    <property type="nucleotide sequence ID" value="NZ_RBKU01000001.1"/>
</dbReference>
<accession>A0A495J7D8</accession>
<gene>
    <name evidence="1" type="ORF">BDD43_4506</name>
</gene>
<proteinExistence type="predicted"/>
<dbReference type="Proteomes" id="UP000268007">
    <property type="component" value="Unassembled WGS sequence"/>
</dbReference>
<protein>
    <submittedName>
        <fullName evidence="1">Uncharacterized protein</fullName>
    </submittedName>
</protein>
<evidence type="ECO:0000313" key="2">
    <source>
        <dbReference type="Proteomes" id="UP000268007"/>
    </source>
</evidence>
<name>A0A495J7D8_9SPHI</name>
<dbReference type="OrthoDB" id="9899334at2"/>
<dbReference type="AlphaFoldDB" id="A0A495J7D8"/>
<sequence length="113" mass="13145">MNIDIITLEIADNITHFAYYDMLVSDAISKSAGSYDEQNKIREKSKKHMSEFFADANFYNTKKQLKNLPEMKDIIQAKIAGMKEDDVEDFVENLKKDSKKIKKLYKSLLESKK</sequence>